<evidence type="ECO:0000313" key="2">
    <source>
        <dbReference type="Proteomes" id="UP001189225"/>
    </source>
</evidence>
<reference evidence="1 2" key="1">
    <citation type="submission" date="2023-07" db="EMBL/GenBank/DDBJ databases">
        <authorList>
            <person name="Peeters C."/>
        </authorList>
    </citation>
    <scope>NUCLEOTIDE SEQUENCE [LARGE SCALE GENOMIC DNA]</scope>
    <source>
        <strain evidence="1 2">R-16034</strain>
    </source>
</reference>
<sequence>MFPVEQDANRRLLILLLAAHQQHDCPRGPSVESTMGILIQFPQPSTRTAPGKPPSRPNGRHEVQLASAYRRDLDRAIALLLEHVQSGAYDGVALILRPKSGAHKPAFVVGGLYRHRLTEAVDATMQLHLAVKLRAREQASALATDTRIPPSRKPAGETVTTKTNMKATLEEQWNDATARYRHCEQMLRVVFSNRIRASPETAAILLSITQLQIETVADCLWELVRQPDRATPQVQLETLNAIQLFRTARAQVSAWMPPAGQESAYFAANATALSLEMLREGVALLADVEQALDRVLYASSNEAVGT</sequence>
<evidence type="ECO:0008006" key="3">
    <source>
        <dbReference type="Google" id="ProtNLM"/>
    </source>
</evidence>
<evidence type="ECO:0000313" key="1">
    <source>
        <dbReference type="EMBL" id="CAJ0734848.1"/>
    </source>
</evidence>
<protein>
    <recommendedName>
        <fullName evidence="3">ParB/Sulfiredoxin domain-containing protein</fullName>
    </recommendedName>
</protein>
<gene>
    <name evidence="1" type="ORF">R16034_00022</name>
</gene>
<dbReference type="EMBL" id="CATWHI010000001">
    <property type="protein sequence ID" value="CAJ0734848.1"/>
    <property type="molecule type" value="Genomic_DNA"/>
</dbReference>
<keyword evidence="2" id="KW-1185">Reference proteome</keyword>
<accession>A0AB72WZ89</accession>
<dbReference type="AlphaFoldDB" id="A0AB72WZ89"/>
<proteinExistence type="predicted"/>
<dbReference type="Proteomes" id="UP001189225">
    <property type="component" value="Unassembled WGS sequence"/>
</dbReference>
<name>A0AB72WZ89_9RALS</name>
<comment type="caution">
    <text evidence="1">The sequence shown here is derived from an EMBL/GenBank/DDBJ whole genome shotgun (WGS) entry which is preliminary data.</text>
</comment>
<organism evidence="1 2">
    <name type="scientific">Ralstonia edaphi</name>
    <dbReference type="NCBI Taxonomy" id="3058599"/>
    <lineage>
        <taxon>Bacteria</taxon>
        <taxon>Pseudomonadati</taxon>
        <taxon>Pseudomonadota</taxon>
        <taxon>Betaproteobacteria</taxon>
        <taxon>Burkholderiales</taxon>
        <taxon>Burkholderiaceae</taxon>
        <taxon>Ralstonia</taxon>
    </lineage>
</organism>